<keyword evidence="3 8" id="KW-0436">Ligase</keyword>
<proteinExistence type="inferred from homology"/>
<sequence length="704" mass="76350">MTELNANPFRSMSTVGVVATNSAGYVRQMIGNLERGRISVPLTRADDDYRLRQTFTTDIAEPESGAGWIDMPFRSRGGDEPAQISFTSGTQGTPKAVLLSHGNLHDVVVRVTEAMAIDEGIREYIGIPVYHSFGYARCRIVLNAGGRAFIPEHGFDLQEIQRMLRAGEINAISAVPTLWRIFLAARDRFGAELERVRWVEIGSQYMSGEEKATLRAALPNARIVQHYGLTEASRTTLQSIDREPLETLDSVGEARGGVEIRINARGRIETRGPHVALGILDGGKWQAIGRDEWLETSDMGRIEDGRLYFLGRGDDVINIAGIKLSPDLLESAVRRSLEEQQVDSGDFALLRRADPLRGDGIGLVVTPATSMVRDQLVEAIASHAQALGVNARSAITVHEVESLPRTDTGKIQRTMLATLLNGKPAAHPGKALRVDEQAEPESFARLLEKCLGRPVDPAQSFAGMGGDSLGHLQVALALERALDGAPAGWEWLPLGDLIAQVDAAGDFATLMAQGEGGAPPLPDGSRNMNPPGISFWSLVAEDYRANGSKLSSQGFLMLFIHRFGNWRMGVRLKPLRMPLTVAYRFLNKLAQILFGMKLDYTVKVGRRVRLEHFGGMILGARAIGNDVVIRQNTTFGIRSMEDLNAKPIIGDGVDIGAGAVIVGNITIGEHSVIGANSVIFTNIPPYSIAMGVPAKVVGQARRPA</sequence>
<evidence type="ECO:0000256" key="5">
    <source>
        <dbReference type="ARBA" id="ARBA00022737"/>
    </source>
</evidence>
<dbReference type="CDD" id="cd03354">
    <property type="entry name" value="LbH_SAT"/>
    <property type="match status" value="1"/>
</dbReference>
<evidence type="ECO:0000313" key="9">
    <source>
        <dbReference type="Proteomes" id="UP000179467"/>
    </source>
</evidence>
<comment type="caution">
    <text evidence="8">The sequence shown here is derived from an EMBL/GenBank/DDBJ whole genome shotgun (WGS) entry which is preliminary data.</text>
</comment>
<comment type="similarity">
    <text evidence="1">Belongs to the ATP-dependent AMP-binding enzyme family.</text>
</comment>
<name>A0A1S1HF39_9SPHN</name>
<dbReference type="CDD" id="cd04433">
    <property type="entry name" value="AFD_class_I"/>
    <property type="match status" value="1"/>
</dbReference>
<dbReference type="InterPro" id="IPR042099">
    <property type="entry name" value="ANL_N_sf"/>
</dbReference>
<dbReference type="InterPro" id="IPR018357">
    <property type="entry name" value="Hexapep_transf_CS"/>
</dbReference>
<dbReference type="GO" id="GO:0031956">
    <property type="term" value="F:medium-chain fatty acid-CoA ligase activity"/>
    <property type="evidence" value="ECO:0007669"/>
    <property type="project" value="TreeGrafter"/>
</dbReference>
<evidence type="ECO:0000256" key="4">
    <source>
        <dbReference type="ARBA" id="ARBA00022679"/>
    </source>
</evidence>
<comment type="similarity">
    <text evidence="2">Belongs to the transferase hexapeptide repeat family.</text>
</comment>
<dbReference type="GO" id="GO:0016746">
    <property type="term" value="F:acyltransferase activity"/>
    <property type="evidence" value="ECO:0007669"/>
    <property type="project" value="UniProtKB-KW"/>
</dbReference>
<evidence type="ECO:0000256" key="3">
    <source>
        <dbReference type="ARBA" id="ARBA00022598"/>
    </source>
</evidence>
<evidence type="ECO:0000256" key="6">
    <source>
        <dbReference type="ARBA" id="ARBA00023315"/>
    </source>
</evidence>
<keyword evidence="4" id="KW-0808">Transferase</keyword>
<dbReference type="Gene3D" id="3.40.50.12780">
    <property type="entry name" value="N-terminal domain of ligase-like"/>
    <property type="match status" value="1"/>
</dbReference>
<dbReference type="EC" id="6.2.1.3" evidence="8"/>
<evidence type="ECO:0000259" key="7">
    <source>
        <dbReference type="Pfam" id="PF00501"/>
    </source>
</evidence>
<gene>
    <name evidence="8" type="primary">lcfB_7</name>
    <name evidence="8" type="ORF">BHE75_02883</name>
</gene>
<dbReference type="SUPFAM" id="SSF56801">
    <property type="entry name" value="Acetyl-CoA synthetase-like"/>
    <property type="match status" value="1"/>
</dbReference>
<evidence type="ECO:0000256" key="2">
    <source>
        <dbReference type="ARBA" id="ARBA00007274"/>
    </source>
</evidence>
<organism evidence="8 9">
    <name type="scientific">Edaphosphingomonas haloaromaticamans</name>
    <dbReference type="NCBI Taxonomy" id="653954"/>
    <lineage>
        <taxon>Bacteria</taxon>
        <taxon>Pseudomonadati</taxon>
        <taxon>Pseudomonadota</taxon>
        <taxon>Alphaproteobacteria</taxon>
        <taxon>Sphingomonadales</taxon>
        <taxon>Rhizorhabdaceae</taxon>
        <taxon>Edaphosphingomonas</taxon>
    </lineage>
</organism>
<evidence type="ECO:0000313" key="8">
    <source>
        <dbReference type="EMBL" id="OHT20879.1"/>
    </source>
</evidence>
<dbReference type="SUPFAM" id="SSF51161">
    <property type="entry name" value="Trimeric LpxA-like enzymes"/>
    <property type="match status" value="1"/>
</dbReference>
<dbReference type="PANTHER" id="PTHR43201:SF5">
    <property type="entry name" value="MEDIUM-CHAIN ACYL-COA LIGASE ACSF2, MITOCHONDRIAL"/>
    <property type="match status" value="1"/>
</dbReference>
<dbReference type="PANTHER" id="PTHR43201">
    <property type="entry name" value="ACYL-COA SYNTHETASE"/>
    <property type="match status" value="1"/>
</dbReference>
<dbReference type="Gene3D" id="3.30.300.30">
    <property type="match status" value="1"/>
</dbReference>
<evidence type="ECO:0000256" key="1">
    <source>
        <dbReference type="ARBA" id="ARBA00006432"/>
    </source>
</evidence>
<dbReference type="AlphaFoldDB" id="A0A1S1HF39"/>
<feature type="domain" description="AMP-dependent synthetase/ligase" evidence="7">
    <location>
        <begin position="74"/>
        <end position="278"/>
    </location>
</feature>
<dbReference type="Pfam" id="PF00501">
    <property type="entry name" value="AMP-binding"/>
    <property type="match status" value="1"/>
</dbReference>
<dbReference type="EMBL" id="MIPT01000001">
    <property type="protein sequence ID" value="OHT20879.1"/>
    <property type="molecule type" value="Genomic_DNA"/>
</dbReference>
<dbReference type="InterPro" id="IPR001451">
    <property type="entry name" value="Hexapep"/>
</dbReference>
<dbReference type="InterPro" id="IPR000873">
    <property type="entry name" value="AMP-dep_synth/lig_dom"/>
</dbReference>
<dbReference type="Proteomes" id="UP000179467">
    <property type="component" value="Unassembled WGS sequence"/>
</dbReference>
<dbReference type="GO" id="GO:0004467">
    <property type="term" value="F:long-chain fatty acid-CoA ligase activity"/>
    <property type="evidence" value="ECO:0007669"/>
    <property type="project" value="UniProtKB-EC"/>
</dbReference>
<dbReference type="InterPro" id="IPR011004">
    <property type="entry name" value="Trimer_LpxA-like_sf"/>
</dbReference>
<keyword evidence="5" id="KW-0677">Repeat</keyword>
<reference evidence="8 9" key="1">
    <citation type="submission" date="2016-09" db="EMBL/GenBank/DDBJ databases">
        <title>Metabolic pathway, cell adaptation mechanisms and a novel monoxygenase revealed through proteogenomic-transcription analysis of a Sphingomonas haloaromaticamans strain degrading the fungicide ortho-phenylphenol.</title>
        <authorList>
            <person name="Perruchon C."/>
            <person name="Papadopoulou E.S."/>
            <person name="Rousidou C."/>
            <person name="Vasileiadis S."/>
            <person name="Tanou G."/>
            <person name="Amoutzias G."/>
            <person name="Molassiotis A."/>
            <person name="Karpouzas D.G."/>
        </authorList>
    </citation>
    <scope>NUCLEOTIDE SEQUENCE [LARGE SCALE GENOMIC DNA]</scope>
    <source>
        <strain evidence="8 9">P3</strain>
    </source>
</reference>
<dbReference type="Pfam" id="PF00132">
    <property type="entry name" value="Hexapep"/>
    <property type="match status" value="1"/>
</dbReference>
<dbReference type="RefSeq" id="WP_084653217.1">
    <property type="nucleotide sequence ID" value="NZ_MIPT01000001.1"/>
</dbReference>
<dbReference type="PROSITE" id="PS00101">
    <property type="entry name" value="HEXAPEP_TRANSFERASES"/>
    <property type="match status" value="1"/>
</dbReference>
<dbReference type="OrthoDB" id="9803968at2"/>
<dbReference type="InterPro" id="IPR045304">
    <property type="entry name" value="LbH_SAT"/>
</dbReference>
<dbReference type="InterPro" id="IPR045851">
    <property type="entry name" value="AMP-bd_C_sf"/>
</dbReference>
<accession>A0A1S1HF39</accession>
<keyword evidence="9" id="KW-1185">Reference proteome</keyword>
<dbReference type="Gene3D" id="2.160.10.10">
    <property type="entry name" value="Hexapeptide repeat proteins"/>
    <property type="match status" value="1"/>
</dbReference>
<keyword evidence="6" id="KW-0012">Acyltransferase</keyword>
<protein>
    <submittedName>
        <fullName evidence="8">Long-chain-fatty-acid--CoA ligase</fullName>
        <ecNumber evidence="8">6.2.1.3</ecNumber>
    </submittedName>
</protein>